<protein>
    <submittedName>
        <fullName evidence="2">Uncharacterized protein</fullName>
    </submittedName>
</protein>
<organism evidence="2 3">
    <name type="scientific">Streptomyces durmitorensis</name>
    <dbReference type="NCBI Taxonomy" id="319947"/>
    <lineage>
        <taxon>Bacteria</taxon>
        <taxon>Bacillati</taxon>
        <taxon>Actinomycetota</taxon>
        <taxon>Actinomycetes</taxon>
        <taxon>Kitasatosporales</taxon>
        <taxon>Streptomycetaceae</taxon>
        <taxon>Streptomyces</taxon>
    </lineage>
</organism>
<dbReference type="RefSeq" id="WP_249589904.1">
    <property type="nucleotide sequence ID" value="NZ_BAAAQL010000028.1"/>
</dbReference>
<evidence type="ECO:0000256" key="1">
    <source>
        <dbReference type="SAM" id="MobiDB-lite"/>
    </source>
</evidence>
<reference evidence="2 3" key="1">
    <citation type="submission" date="2022-05" db="EMBL/GenBank/DDBJ databases">
        <authorList>
            <person name="Zhou X."/>
            <person name="Li K."/>
            <person name="Man Y."/>
        </authorList>
    </citation>
    <scope>NUCLEOTIDE SEQUENCE [LARGE SCALE GENOMIC DNA]</scope>
    <source>
        <strain evidence="2 3">MS405</strain>
    </source>
</reference>
<name>A0ABY4Q016_9ACTN</name>
<accession>A0ABY4Q016</accession>
<sequence length="69" mass="7661">MATASRHCPPCGGKPQDFRPVNQAEEDYLATLMPRTEAQGHWRCQGAGCRWVQPHLNQGKGRQLPVSFG</sequence>
<gene>
    <name evidence="2" type="ORF">M4V62_27580</name>
</gene>
<proteinExistence type="predicted"/>
<keyword evidence="3" id="KW-1185">Reference proteome</keyword>
<dbReference type="Proteomes" id="UP000829992">
    <property type="component" value="Chromosome"/>
</dbReference>
<feature type="region of interest" description="Disordered" evidence="1">
    <location>
        <begin position="1"/>
        <end position="20"/>
    </location>
</feature>
<evidence type="ECO:0000313" key="2">
    <source>
        <dbReference type="EMBL" id="UQT58536.1"/>
    </source>
</evidence>
<evidence type="ECO:0000313" key="3">
    <source>
        <dbReference type="Proteomes" id="UP000829992"/>
    </source>
</evidence>
<dbReference type="EMBL" id="CP097289">
    <property type="protein sequence ID" value="UQT58536.1"/>
    <property type="molecule type" value="Genomic_DNA"/>
</dbReference>